<feature type="compositionally biased region" description="Low complexity" evidence="2">
    <location>
        <begin position="446"/>
        <end position="458"/>
    </location>
</feature>
<dbReference type="Pfam" id="PF20235">
    <property type="entry name" value="PIR2-like_helical"/>
    <property type="match status" value="1"/>
</dbReference>
<dbReference type="PROSITE" id="PS50089">
    <property type="entry name" value="ZF_RING_2"/>
    <property type="match status" value="1"/>
</dbReference>
<dbReference type="InterPro" id="IPR046934">
    <property type="entry name" value="PIR2-like"/>
</dbReference>
<dbReference type="Pfam" id="PF13920">
    <property type="entry name" value="zf-C3HC4_3"/>
    <property type="match status" value="1"/>
</dbReference>
<feature type="region of interest" description="Disordered" evidence="2">
    <location>
        <begin position="410"/>
        <end position="465"/>
    </location>
</feature>
<evidence type="ECO:0000256" key="2">
    <source>
        <dbReference type="SAM" id="MobiDB-lite"/>
    </source>
</evidence>
<dbReference type="PANTHER" id="PTHR46405:SF4">
    <property type="entry name" value="E3 UBIQUITIN-PROTEIN LIGASE RF298-RELATED"/>
    <property type="match status" value="1"/>
</dbReference>
<dbReference type="Gene3D" id="3.30.40.10">
    <property type="entry name" value="Zinc/RING finger domain, C3HC4 (zinc finger)"/>
    <property type="match status" value="1"/>
</dbReference>
<keyword evidence="1" id="KW-0479">Metal-binding</keyword>
<gene>
    <name evidence="4" type="ORF">Tsubulata_023902</name>
</gene>
<dbReference type="OrthoDB" id="774873at2759"/>
<feature type="compositionally biased region" description="Low complexity" evidence="2">
    <location>
        <begin position="66"/>
        <end position="90"/>
    </location>
</feature>
<feature type="compositionally biased region" description="Low complexity" evidence="2">
    <location>
        <begin position="263"/>
        <end position="275"/>
    </location>
</feature>
<feature type="region of interest" description="Disordered" evidence="2">
    <location>
        <begin position="36"/>
        <end position="102"/>
    </location>
</feature>
<dbReference type="Proteomes" id="UP001141552">
    <property type="component" value="Unassembled WGS sequence"/>
</dbReference>
<name>A0A9Q0JI21_9ROSI</name>
<organism evidence="4 5">
    <name type="scientific">Turnera subulata</name>
    <dbReference type="NCBI Taxonomy" id="218843"/>
    <lineage>
        <taxon>Eukaryota</taxon>
        <taxon>Viridiplantae</taxon>
        <taxon>Streptophyta</taxon>
        <taxon>Embryophyta</taxon>
        <taxon>Tracheophyta</taxon>
        <taxon>Spermatophyta</taxon>
        <taxon>Magnoliopsida</taxon>
        <taxon>eudicotyledons</taxon>
        <taxon>Gunneridae</taxon>
        <taxon>Pentapetalae</taxon>
        <taxon>rosids</taxon>
        <taxon>fabids</taxon>
        <taxon>Malpighiales</taxon>
        <taxon>Passifloraceae</taxon>
        <taxon>Turnera</taxon>
    </lineage>
</organism>
<feature type="domain" description="RING-type" evidence="3">
    <location>
        <begin position="805"/>
        <end position="845"/>
    </location>
</feature>
<comment type="caution">
    <text evidence="4">The sequence shown here is derived from an EMBL/GenBank/DDBJ whole genome shotgun (WGS) entry which is preliminary data.</text>
</comment>
<dbReference type="SUPFAM" id="SSF57850">
    <property type="entry name" value="RING/U-box"/>
    <property type="match status" value="1"/>
</dbReference>
<dbReference type="AlphaFoldDB" id="A0A9Q0JI21"/>
<feature type="compositionally biased region" description="Basic and acidic residues" evidence="2">
    <location>
        <begin position="50"/>
        <end position="63"/>
    </location>
</feature>
<feature type="compositionally biased region" description="Basic and acidic residues" evidence="2">
    <location>
        <begin position="288"/>
        <end position="301"/>
    </location>
</feature>
<feature type="compositionally biased region" description="Polar residues" evidence="2">
    <location>
        <begin position="91"/>
        <end position="102"/>
    </location>
</feature>
<keyword evidence="1" id="KW-0862">Zinc</keyword>
<evidence type="ECO:0000256" key="1">
    <source>
        <dbReference type="PROSITE-ProRule" id="PRU00175"/>
    </source>
</evidence>
<accession>A0A9Q0JI21</accession>
<reference evidence="4" key="1">
    <citation type="submission" date="2022-02" db="EMBL/GenBank/DDBJ databases">
        <authorList>
            <person name="Henning P.M."/>
            <person name="McCubbin A.G."/>
            <person name="Shore J.S."/>
        </authorList>
    </citation>
    <scope>NUCLEOTIDE SEQUENCE</scope>
    <source>
        <strain evidence="4">F60SS</strain>
        <tissue evidence="4">Leaves</tissue>
    </source>
</reference>
<dbReference type="CDD" id="cd23128">
    <property type="entry name" value="RING-HC_MIP1-like"/>
    <property type="match status" value="1"/>
</dbReference>
<evidence type="ECO:0000259" key="3">
    <source>
        <dbReference type="PROSITE" id="PS50089"/>
    </source>
</evidence>
<dbReference type="PANTHER" id="PTHR46405">
    <property type="entry name" value="OS05G0141500 PROTEIN"/>
    <property type="match status" value="1"/>
</dbReference>
<reference evidence="4" key="2">
    <citation type="journal article" date="2023" name="Plants (Basel)">
        <title>Annotation of the Turnera subulata (Passifloraceae) Draft Genome Reveals the S-Locus Evolved after the Divergence of Turneroideae from Passifloroideae in a Stepwise Manner.</title>
        <authorList>
            <person name="Henning P.M."/>
            <person name="Roalson E.H."/>
            <person name="Mir W."/>
            <person name="McCubbin A.G."/>
            <person name="Shore J.S."/>
        </authorList>
    </citation>
    <scope>NUCLEOTIDE SEQUENCE</scope>
    <source>
        <strain evidence="4">F60SS</strain>
    </source>
</reference>
<keyword evidence="5" id="KW-1185">Reference proteome</keyword>
<proteinExistence type="predicted"/>
<dbReference type="InterPro" id="IPR001841">
    <property type="entry name" value="Znf_RING"/>
</dbReference>
<evidence type="ECO:0000313" key="4">
    <source>
        <dbReference type="EMBL" id="KAJ4843361.1"/>
    </source>
</evidence>
<dbReference type="EMBL" id="JAKUCV010002253">
    <property type="protein sequence ID" value="KAJ4843361.1"/>
    <property type="molecule type" value="Genomic_DNA"/>
</dbReference>
<protein>
    <recommendedName>
        <fullName evidence="3">RING-type domain-containing protein</fullName>
    </recommendedName>
</protein>
<feature type="region of interest" description="Disordered" evidence="2">
    <location>
        <begin position="635"/>
        <end position="654"/>
    </location>
</feature>
<feature type="region of interest" description="Disordered" evidence="2">
    <location>
        <begin position="262"/>
        <end position="330"/>
    </location>
</feature>
<dbReference type="InterPro" id="IPR013083">
    <property type="entry name" value="Znf_RING/FYVE/PHD"/>
</dbReference>
<dbReference type="InterPro" id="IPR046527">
    <property type="entry name" value="PIR2-like_helical"/>
</dbReference>
<sequence length="859" mass="94874">MVQRKELAAFLSALGDEEESIHGGGFLMIVRRTDAMAGGRRNKGSSSVTQKDRGSQSKRKPDDDSPLTPAKPSSSLPKLLPLPESCLEKPQNSPSNVGENLEVGSTQPRVAAETSQHSEWDDPVARQFEELLLSSLYTIFQNAIKQVVDRGYSEDVAFRAIARESLYRGGKDLVSNVVNDTLTFLKKGKHIGSKDSVFGDLKQLVEFTMLEMVNVLKEVKPSLCIAEAMWWLLMCDMNISQACAVKGDRLDESNFKEILAGNSSESAPSHSSSEAQTVSPSFPMDDESNCKTESHPSETLKSEILPTLPNSQSPLAPEALTPEKGSSASMPAGFEKSLAATLEYLQNASKTYTSEEKPRPDGKLHHKKGNAAGQKFSHLDWCYKQYGKSVSKSGKICTIGGVVLEKRMKHPSELPVAHPKSPISKAKGKVKGPLTVGSPQVPPNAPSSVSAPADSSKVPMEESKPLDVAKTALASSAEKVSASKPEASTPVFPNISDYYAAIPYDKSLGKYVPQTKRDELILRLVSRVKQLQDELQSWTEWGNQKVMQAAQRLKQDKAELKALLQEKEEAERYRKEKKILEENAAKRLSEMETALNGAISQSEKADYTLRKLEVENAVLKKEMKDAKSEASNAATRCQEALKREQQAQKDAQSWEGQKALLREELMVHKKKVAELQQDLNKKKDLHSQYEAKWKQEKKSNESLLAQAASMRKEREVLEAATKAEQDGIKQKAENDLQKYLEDIKKLESEVSELRMKSDASKIAALRRGADGNFGVTNSGVGGTQESKVNFGDNSGAGGLRRERECVMCLSEEMSVVFLPCAHQVLCPDCNELHEKQEMKECPSCRTPIQRRILARFAHP</sequence>
<evidence type="ECO:0000313" key="5">
    <source>
        <dbReference type="Proteomes" id="UP001141552"/>
    </source>
</evidence>
<keyword evidence="1" id="KW-0863">Zinc-finger</keyword>
<dbReference type="GO" id="GO:0008270">
    <property type="term" value="F:zinc ion binding"/>
    <property type="evidence" value="ECO:0007669"/>
    <property type="project" value="UniProtKB-KW"/>
</dbReference>